<proteinExistence type="predicted"/>
<dbReference type="PROSITE" id="PS51257">
    <property type="entry name" value="PROKAR_LIPOPROTEIN"/>
    <property type="match status" value="1"/>
</dbReference>
<dbReference type="RefSeq" id="WP_386105449.1">
    <property type="nucleotide sequence ID" value="NZ_JBHTJR010000021.1"/>
</dbReference>
<organism evidence="1 2">
    <name type="scientific">Tenacibaculum geojense</name>
    <dbReference type="NCBI Taxonomy" id="915352"/>
    <lineage>
        <taxon>Bacteria</taxon>
        <taxon>Pseudomonadati</taxon>
        <taxon>Bacteroidota</taxon>
        <taxon>Flavobacteriia</taxon>
        <taxon>Flavobacteriales</taxon>
        <taxon>Flavobacteriaceae</taxon>
        <taxon>Tenacibaculum</taxon>
    </lineage>
</organism>
<protein>
    <recommendedName>
        <fullName evidence="3">Lipoprotein</fullName>
    </recommendedName>
</protein>
<keyword evidence="2" id="KW-1185">Reference proteome</keyword>
<evidence type="ECO:0000313" key="2">
    <source>
        <dbReference type="Proteomes" id="UP001597062"/>
    </source>
</evidence>
<dbReference type="SUPFAM" id="SSF101898">
    <property type="entry name" value="NHL repeat"/>
    <property type="match status" value="1"/>
</dbReference>
<comment type="caution">
    <text evidence="1">The sequence shown here is derived from an EMBL/GenBank/DDBJ whole genome shotgun (WGS) entry which is preliminary data.</text>
</comment>
<accession>A0ABW3JRW6</accession>
<dbReference type="EMBL" id="JBHTJR010000021">
    <property type="protein sequence ID" value="MFD0992301.1"/>
    <property type="molecule type" value="Genomic_DNA"/>
</dbReference>
<sequence>MKKIFSLLIIASFLGCSEKNNDIFITNKLEDRLLVFQRNTDSNTSDFYTKVYEADAATGKILNELGGYPRIQARTYYDLVYYNDEILTKRSTGELIRFNLDSNTQTITDFNQDVYNLMVLDGRLFGTKYNTSSIDLVEIDELGNVISVIDTYEELPDSPSNNRTGMYRITFSPEENLLIVSRRLSFLSDAIDKLYLYNVKTGSKKEVDINNYQSIISGNSGRIYALKTVDTPNSLYSKLIEFNKETGEELRDVYIFDDYLSDSDELVFFSSLNQILVIRGYESMEKVDVNSGKLITTPIDYDYSFLGGLRMTR</sequence>
<reference evidence="2" key="1">
    <citation type="journal article" date="2019" name="Int. J. Syst. Evol. Microbiol.">
        <title>The Global Catalogue of Microorganisms (GCM) 10K type strain sequencing project: providing services to taxonomists for standard genome sequencing and annotation.</title>
        <authorList>
            <consortium name="The Broad Institute Genomics Platform"/>
            <consortium name="The Broad Institute Genome Sequencing Center for Infectious Disease"/>
            <person name="Wu L."/>
            <person name="Ma J."/>
        </authorList>
    </citation>
    <scope>NUCLEOTIDE SEQUENCE [LARGE SCALE GENOMIC DNA]</scope>
    <source>
        <strain evidence="2">CCUG 60527</strain>
    </source>
</reference>
<evidence type="ECO:0000313" key="1">
    <source>
        <dbReference type="EMBL" id="MFD0992301.1"/>
    </source>
</evidence>
<dbReference type="Proteomes" id="UP001597062">
    <property type="component" value="Unassembled WGS sequence"/>
</dbReference>
<gene>
    <name evidence="1" type="ORF">ACFQ1U_03705</name>
</gene>
<evidence type="ECO:0008006" key="3">
    <source>
        <dbReference type="Google" id="ProtNLM"/>
    </source>
</evidence>
<name>A0ABW3JRW6_9FLAO</name>